<evidence type="ECO:0000313" key="3">
    <source>
        <dbReference type="Proteomes" id="UP000321224"/>
    </source>
</evidence>
<evidence type="ECO:0000313" key="2">
    <source>
        <dbReference type="EMBL" id="GEL74617.1"/>
    </source>
</evidence>
<name>A0A511HM12_9BACT</name>
<feature type="compositionally biased region" description="Basic and acidic residues" evidence="1">
    <location>
        <begin position="176"/>
        <end position="192"/>
    </location>
</feature>
<comment type="caution">
    <text evidence="2">The sequence shown here is derived from an EMBL/GenBank/DDBJ whole genome shotgun (WGS) entry which is preliminary data.</text>
</comment>
<accession>A0A511HM12</accession>
<proteinExistence type="predicted"/>
<evidence type="ECO:0000256" key="1">
    <source>
        <dbReference type="SAM" id="MobiDB-lite"/>
    </source>
</evidence>
<dbReference type="AlphaFoldDB" id="A0A511HM12"/>
<organism evidence="2 3">
    <name type="scientific">Myxococcus virescens</name>
    <dbReference type="NCBI Taxonomy" id="83456"/>
    <lineage>
        <taxon>Bacteria</taxon>
        <taxon>Pseudomonadati</taxon>
        <taxon>Myxococcota</taxon>
        <taxon>Myxococcia</taxon>
        <taxon>Myxococcales</taxon>
        <taxon>Cystobacterineae</taxon>
        <taxon>Myxococcaceae</taxon>
        <taxon>Myxococcus</taxon>
    </lineage>
</organism>
<dbReference type="EMBL" id="BJVY01000051">
    <property type="protein sequence ID" value="GEL74617.1"/>
    <property type="molecule type" value="Genomic_DNA"/>
</dbReference>
<sequence length="258" mass="28266">MAGHGLDVLACGAMRMLLAMMATVASTTSLGADYRPLAALAGVEGVAVYVSLPSAFAEKGEASLMWKERTEKLLESRDVPLVHPREGVDDPPVLNVVVNAEPTLDDTVVSLNLSLTRLIPLKSAGATVRMEAWRQHLLFRVPTARSGEATWETTSLWVHKFITDLHEARKLADTFDPKRTSREGRAVSDSKVKAKPATAQNQPESTDEPPIKYKKAFLNGCSTAIGITCCSYLGESCAYTLCQDKPRQDWRQQSWSCM</sequence>
<feature type="region of interest" description="Disordered" evidence="1">
    <location>
        <begin position="176"/>
        <end position="210"/>
    </location>
</feature>
<protein>
    <submittedName>
        <fullName evidence="2">Uncharacterized protein</fullName>
    </submittedName>
</protein>
<dbReference type="Proteomes" id="UP000321224">
    <property type="component" value="Unassembled WGS sequence"/>
</dbReference>
<reference evidence="2 3" key="1">
    <citation type="submission" date="2019-07" db="EMBL/GenBank/DDBJ databases">
        <title>Whole genome shotgun sequence of Myxococcus virescens NBRC 100334.</title>
        <authorList>
            <person name="Hosoyama A."/>
            <person name="Uohara A."/>
            <person name="Ohji S."/>
            <person name="Ichikawa N."/>
        </authorList>
    </citation>
    <scope>NUCLEOTIDE SEQUENCE [LARGE SCALE GENOMIC DNA]</scope>
    <source>
        <strain evidence="2 3">NBRC 100334</strain>
    </source>
</reference>
<gene>
    <name evidence="2" type="ORF">MVI01_64010</name>
</gene>